<evidence type="ECO:0000256" key="7">
    <source>
        <dbReference type="SAM" id="MobiDB-lite"/>
    </source>
</evidence>
<name>A0ABD1KFM6_9TELE</name>
<dbReference type="PANTHER" id="PTHR23253">
    <property type="entry name" value="EUKARYOTIC TRANSLATION INITIATION FACTOR 4 GAMMA"/>
    <property type="match status" value="1"/>
</dbReference>
<keyword evidence="3" id="KW-0597">Phosphoprotein</keyword>
<dbReference type="Pfam" id="PF02854">
    <property type="entry name" value="MIF4G"/>
    <property type="match status" value="1"/>
</dbReference>
<evidence type="ECO:0000256" key="2">
    <source>
        <dbReference type="ARBA" id="ARBA00022540"/>
    </source>
</evidence>
<dbReference type="SMART" id="SM00543">
    <property type="entry name" value="MIF4G"/>
    <property type="match status" value="1"/>
</dbReference>
<feature type="compositionally biased region" description="Basic and acidic residues" evidence="7">
    <location>
        <begin position="116"/>
        <end position="128"/>
    </location>
</feature>
<feature type="compositionally biased region" description="Polar residues" evidence="7">
    <location>
        <begin position="947"/>
        <end position="973"/>
    </location>
</feature>
<feature type="compositionally biased region" description="Low complexity" evidence="7">
    <location>
        <begin position="176"/>
        <end position="194"/>
    </location>
</feature>
<dbReference type="PROSITE" id="PS51363">
    <property type="entry name" value="W2"/>
    <property type="match status" value="1"/>
</dbReference>
<dbReference type="SMART" id="SM00515">
    <property type="entry name" value="eIF5C"/>
    <property type="match status" value="1"/>
</dbReference>
<dbReference type="CDD" id="cd11559">
    <property type="entry name" value="W2_eIF4G1_like"/>
    <property type="match status" value="1"/>
</dbReference>
<feature type="region of interest" description="Disordered" evidence="7">
    <location>
        <begin position="517"/>
        <end position="547"/>
    </location>
</feature>
<organism evidence="10 11">
    <name type="scientific">Coilia grayii</name>
    <name type="common">Gray's grenadier anchovy</name>
    <dbReference type="NCBI Taxonomy" id="363190"/>
    <lineage>
        <taxon>Eukaryota</taxon>
        <taxon>Metazoa</taxon>
        <taxon>Chordata</taxon>
        <taxon>Craniata</taxon>
        <taxon>Vertebrata</taxon>
        <taxon>Euteleostomi</taxon>
        <taxon>Actinopterygii</taxon>
        <taxon>Neopterygii</taxon>
        <taxon>Teleostei</taxon>
        <taxon>Clupei</taxon>
        <taxon>Clupeiformes</taxon>
        <taxon>Clupeoidei</taxon>
        <taxon>Engraulidae</taxon>
        <taxon>Coilinae</taxon>
        <taxon>Coilia</taxon>
    </lineage>
</organism>
<dbReference type="EMBL" id="JBHFQA010000006">
    <property type="protein sequence ID" value="KAL2097957.1"/>
    <property type="molecule type" value="Genomic_DNA"/>
</dbReference>
<dbReference type="Pfam" id="PF02847">
    <property type="entry name" value="MA3"/>
    <property type="match status" value="1"/>
</dbReference>
<feature type="compositionally biased region" description="Basic and acidic residues" evidence="7">
    <location>
        <begin position="423"/>
        <end position="436"/>
    </location>
</feature>
<evidence type="ECO:0000256" key="1">
    <source>
        <dbReference type="ARBA" id="ARBA00005775"/>
    </source>
</evidence>
<gene>
    <name evidence="10" type="ORF">ACEWY4_007164</name>
</gene>
<evidence type="ECO:0000259" key="8">
    <source>
        <dbReference type="PROSITE" id="PS51363"/>
    </source>
</evidence>
<feature type="compositionally biased region" description="Low complexity" evidence="7">
    <location>
        <begin position="974"/>
        <end position="983"/>
    </location>
</feature>
<feature type="compositionally biased region" description="Polar residues" evidence="7">
    <location>
        <begin position="348"/>
        <end position="360"/>
    </location>
</feature>
<evidence type="ECO:0000313" key="10">
    <source>
        <dbReference type="EMBL" id="KAL2097957.1"/>
    </source>
</evidence>
<feature type="region of interest" description="Disordered" evidence="7">
    <location>
        <begin position="854"/>
        <end position="910"/>
    </location>
</feature>
<protein>
    <recommendedName>
        <fullName evidence="12">Eukaryotic translation initiation factor 4 gamma 1-like</fullName>
    </recommendedName>
</protein>
<dbReference type="GO" id="GO:0003743">
    <property type="term" value="F:translation initiation factor activity"/>
    <property type="evidence" value="ECO:0007669"/>
    <property type="project" value="UniProtKB-KW"/>
</dbReference>
<feature type="compositionally biased region" description="Gly residues" evidence="7">
    <location>
        <begin position="931"/>
        <end position="945"/>
    </location>
</feature>
<feature type="compositionally biased region" description="Basic and acidic residues" evidence="7">
    <location>
        <begin position="369"/>
        <end position="392"/>
    </location>
</feature>
<feature type="region of interest" description="Disordered" evidence="7">
    <location>
        <begin position="1"/>
        <end position="446"/>
    </location>
</feature>
<accession>A0ABD1KFM6</accession>
<dbReference type="PROSITE" id="PS51366">
    <property type="entry name" value="MI"/>
    <property type="match status" value="1"/>
</dbReference>
<feature type="compositionally biased region" description="Low complexity" evidence="7">
    <location>
        <begin position="1"/>
        <end position="17"/>
    </location>
</feature>
<feature type="compositionally biased region" description="Polar residues" evidence="7">
    <location>
        <begin position="313"/>
        <end position="323"/>
    </location>
</feature>
<dbReference type="InterPro" id="IPR003307">
    <property type="entry name" value="W2_domain"/>
</dbReference>
<evidence type="ECO:0000313" key="11">
    <source>
        <dbReference type="Proteomes" id="UP001591681"/>
    </source>
</evidence>
<proteinExistence type="inferred from homology"/>
<dbReference type="SMART" id="SM00544">
    <property type="entry name" value="MA3"/>
    <property type="match status" value="1"/>
</dbReference>
<sequence length="1461" mass="162532">MTTPQPAAPSTPQQPSTLSQPRRARRMIRIRDPNQGGRDITDEIMSGLRTPSTPTPPQSAGPEVSGFAQTNGENMPAAATSAVTRAGKQADSTPPPPVRTPEPATAPTLPATKVKSVTDIKEAPHGHEVLIPPSEDPSATQQPPAPTSTPPVEVPSPSTTLQEAKDSAVDAPAPPSTGAAPAPQDQPQAPTAMAEPAPHVGLVQDDDLELNKEEEREKHEEADPPVSDLLSAGPLTATPSEEPALASLAANGSNGPTKKQEVPATPAALNMPTSEAEESQLIAQPEELQLPNGLPRDLEELPRAKPTEMEPTTEVTLTAQEQEGTPAVEAASEAEEADEKAEDAPSATTSCPVEDTTMQAALSVPKKQQLKDLEKKDDDVLDACKEPEEKPVPKPAAAPQEPSEPRPSTPATTSAEEAEQAWEEDKLDGKITRPEAPKPSNQKYQYREEEWKPIDLEAKKHYDRDFLLGFQFMGVSLQKPEGLPNIDVVLDKANMTPLRPVDPSRLMNCGPDFTPSFANLGRQSLSGRGLPPSGPRRSQQGIRKEPRKLTFSLSLTDDVQLNKAENAWKPAVKKTVRRGGGEEDKDDAETAKTQELFRRVRGVLNKLTPQMFQQLMKQFTELTIDTDERLKGVIDLIFEKAISEPSFSVAYANMCRCLMGLKVPVSDKPGVTVNFRTLLLNRCQTEFEKDKDDDEIFEQKQKELDAATEGEERQRLTEELEQAKDKARYRSLGNMKFIGELFKLKMLTEPIMHDCVVKLLKNHDEESLECLCRLLSTIGKDLDFDKAKRRMDQYFNQMEKIIKEKKTSSRIRFMLQDVLDLRKNLWVPRRGDQGPKTIDRIHKEAELEEHREQIKVQQQLMSKKDMGSRGSVGRTGPHPMGGGRNSQPQDEGWSTVPISKNRPIDTSRLSKITKPGALDVNNQLLAPGGMGMWGSWGRGSNGGIGAKTSTDQDPGRSTPSTLNRFSALQQFGGSSSTSASASSLDADRKVPQRRSTSRDHDRHRDRERFDQSDQREGREERNPDSYRPPVTKRSFSRENEERSRGGDRRGPGDAVRRVASMTDDRDRNSRDRGSRDRERSQDGVKREAAPTPPPSKPTMSEEEVDKKSNAIIEEYLHINDLKEAVQCVRELNSPSLLFVFVRNGVESTLERSTIAREHMGLLLHQLVSNGTVTPDQYYKGLQEILEMADDMAIDIPHIWLYLAELITPMLHEGGIPMGQLFRAVSKPLLPMGKAAVLLVQILHLLCKELSHKKAGAVWKEAGLNWKDFLPEDEDVAKFVAEQKVEFTLGEESEKPTTKELSGEEISKHLDRLLKDKANNQRIYDWVEANLNEQQIAATKFVRALMTSVCQAAIICDNLHKVDVEQINQRARLLQKYLSDEQKELQALYALQALMVHLEQPPNLLRMFFDTLYDEDVIKEEAFYKWESCKDPAEQQGKGVALKSVTAFFTWLREAEEESDNS</sequence>
<dbReference type="FunFam" id="1.25.40.180:FF:000001">
    <property type="entry name" value="Eukaryotic translation initiation factor 4 gamma, 3, putative"/>
    <property type="match status" value="1"/>
</dbReference>
<evidence type="ECO:0000256" key="5">
    <source>
        <dbReference type="ARBA" id="ARBA00022884"/>
    </source>
</evidence>
<dbReference type="InterPro" id="IPR016024">
    <property type="entry name" value="ARM-type_fold"/>
</dbReference>
<reference evidence="10 11" key="1">
    <citation type="submission" date="2024-09" db="EMBL/GenBank/DDBJ databases">
        <title>A chromosome-level genome assembly of Gray's grenadier anchovy, Coilia grayii.</title>
        <authorList>
            <person name="Fu Z."/>
        </authorList>
    </citation>
    <scope>NUCLEOTIDE SEQUENCE [LARGE SCALE GENOMIC DNA]</scope>
    <source>
        <strain evidence="10">G4</strain>
        <tissue evidence="10">Muscle</tissue>
    </source>
</reference>
<dbReference type="SUPFAM" id="SSF48371">
    <property type="entry name" value="ARM repeat"/>
    <property type="match status" value="3"/>
</dbReference>
<feature type="compositionally biased region" description="Pro residues" evidence="7">
    <location>
        <begin position="143"/>
        <end position="154"/>
    </location>
</feature>
<feature type="compositionally biased region" description="Acidic residues" evidence="7">
    <location>
        <begin position="332"/>
        <end position="341"/>
    </location>
</feature>
<dbReference type="FunFam" id="1.25.40.180:FF:000003">
    <property type="entry name" value="Putative eukaryotic translation initiation factor 4 gamma 1"/>
    <property type="match status" value="1"/>
</dbReference>
<feature type="compositionally biased region" description="Basic and acidic residues" evidence="7">
    <location>
        <begin position="296"/>
        <end position="308"/>
    </location>
</feature>
<evidence type="ECO:0000259" key="9">
    <source>
        <dbReference type="PROSITE" id="PS51366"/>
    </source>
</evidence>
<keyword evidence="6" id="KW-0648">Protein biosynthesis</keyword>
<feature type="region of interest" description="Disordered" evidence="7">
    <location>
        <begin position="931"/>
        <end position="1104"/>
    </location>
</feature>
<comment type="caution">
    <text evidence="10">The sequence shown here is derived from an EMBL/GenBank/DDBJ whole genome shotgun (WGS) entry which is preliminary data.</text>
</comment>
<dbReference type="GO" id="GO:0006417">
    <property type="term" value="P:regulation of translation"/>
    <property type="evidence" value="ECO:0007669"/>
    <property type="project" value="UniProtKB-KW"/>
</dbReference>
<comment type="similarity">
    <text evidence="1">Belongs to the eukaryotic initiation factor 4G family.</text>
</comment>
<dbReference type="Pfam" id="PF02020">
    <property type="entry name" value="W2"/>
    <property type="match status" value="1"/>
</dbReference>
<feature type="domain" description="W2" evidence="8">
    <location>
        <begin position="1295"/>
        <end position="1461"/>
    </location>
</feature>
<feature type="compositionally biased region" description="Low complexity" evidence="7">
    <location>
        <begin position="101"/>
        <end position="112"/>
    </location>
</feature>
<evidence type="ECO:0008006" key="12">
    <source>
        <dbReference type="Google" id="ProtNLM"/>
    </source>
</evidence>
<feature type="compositionally biased region" description="Basic and acidic residues" evidence="7">
    <location>
        <begin position="985"/>
        <end position="1024"/>
    </location>
</feature>
<feature type="domain" description="MI" evidence="9">
    <location>
        <begin position="1103"/>
        <end position="1225"/>
    </location>
</feature>
<keyword evidence="5" id="KW-0694">RNA-binding</keyword>
<evidence type="ECO:0000256" key="6">
    <source>
        <dbReference type="ARBA" id="ARBA00022917"/>
    </source>
</evidence>
<evidence type="ECO:0000256" key="4">
    <source>
        <dbReference type="ARBA" id="ARBA00022845"/>
    </source>
</evidence>
<dbReference type="InterPro" id="IPR003890">
    <property type="entry name" value="MIF4G-like_typ-3"/>
</dbReference>
<dbReference type="Proteomes" id="UP001591681">
    <property type="component" value="Unassembled WGS sequence"/>
</dbReference>
<feature type="compositionally biased region" description="Basic and acidic residues" evidence="7">
    <location>
        <begin position="1035"/>
        <end position="1088"/>
    </location>
</feature>
<keyword evidence="2" id="KW-0396">Initiation factor</keyword>
<dbReference type="PANTHER" id="PTHR23253:SF10">
    <property type="entry name" value="EUKARYOTIC TRANSLATION INITIATION FACTOR 4 GAMMA 1"/>
    <property type="match status" value="1"/>
</dbReference>
<dbReference type="Gene3D" id="1.25.40.180">
    <property type="match status" value="3"/>
</dbReference>
<dbReference type="FunFam" id="1.25.40.180:FF:000002">
    <property type="entry name" value="Eukaryotic translation initiation factor 4 gamma, 3, putative"/>
    <property type="match status" value="1"/>
</dbReference>
<dbReference type="GO" id="GO:0003723">
    <property type="term" value="F:RNA binding"/>
    <property type="evidence" value="ECO:0007669"/>
    <property type="project" value="UniProtKB-KW"/>
</dbReference>
<dbReference type="InterPro" id="IPR003891">
    <property type="entry name" value="Initiation_fac_eIF4g_MI"/>
</dbReference>
<keyword evidence="4" id="KW-0810">Translation regulation</keyword>
<keyword evidence="11" id="KW-1185">Reference proteome</keyword>
<evidence type="ECO:0000256" key="3">
    <source>
        <dbReference type="ARBA" id="ARBA00022553"/>
    </source>
</evidence>
<feature type="region of interest" description="Disordered" evidence="7">
    <location>
        <begin position="572"/>
        <end position="591"/>
    </location>
</feature>
<feature type="compositionally biased region" description="Basic and acidic residues" evidence="7">
    <location>
        <begin position="209"/>
        <end position="222"/>
    </location>
</feature>